<sequence length="174" mass="19099">MSLKRATEIADLSLKILSCLAIIVAGGWALWIFGLSGSRDWQLNLTMDANVLPYRDDLRLVVVHVHAKNPRPVTFQLNSKAGDTYELRVREVDPKRVAKDVIDEDTGAVLAKADLMAGTGDLYEFLPGAEMDDMRTFVIPVGATVAFTAEVTQHKGKPDEDSNSVSSVVRVTDR</sequence>
<accession>A0A4R5MDF8</accession>
<reference evidence="3 4" key="1">
    <citation type="submission" date="2019-03" db="EMBL/GenBank/DDBJ databases">
        <title>Paraburkholderia sp. 4M-K11, isolated from subtropical forest soil.</title>
        <authorList>
            <person name="Gao Z.-H."/>
            <person name="Qiu L.-H."/>
        </authorList>
    </citation>
    <scope>NUCLEOTIDE SEQUENCE [LARGE SCALE GENOMIC DNA]</scope>
    <source>
        <strain evidence="3 4">4M-K11</strain>
    </source>
</reference>
<keyword evidence="4" id="KW-1185">Reference proteome</keyword>
<dbReference type="Proteomes" id="UP000295722">
    <property type="component" value="Unassembled WGS sequence"/>
</dbReference>
<organism evidence="3 4">
    <name type="scientific">Paraburkholderia silviterrae</name>
    <dbReference type="NCBI Taxonomy" id="2528715"/>
    <lineage>
        <taxon>Bacteria</taxon>
        <taxon>Pseudomonadati</taxon>
        <taxon>Pseudomonadota</taxon>
        <taxon>Betaproteobacteria</taxon>
        <taxon>Burkholderiales</taxon>
        <taxon>Burkholderiaceae</taxon>
        <taxon>Paraburkholderia</taxon>
    </lineage>
</organism>
<feature type="compositionally biased region" description="Polar residues" evidence="1">
    <location>
        <begin position="163"/>
        <end position="174"/>
    </location>
</feature>
<keyword evidence="2" id="KW-0812">Transmembrane</keyword>
<protein>
    <submittedName>
        <fullName evidence="3">Uncharacterized protein</fullName>
    </submittedName>
</protein>
<comment type="caution">
    <text evidence="3">The sequence shown here is derived from an EMBL/GenBank/DDBJ whole genome shotgun (WGS) entry which is preliminary data.</text>
</comment>
<dbReference type="RefSeq" id="WP_133193684.1">
    <property type="nucleotide sequence ID" value="NZ_JBHUCW010000006.1"/>
</dbReference>
<feature type="transmembrane region" description="Helical" evidence="2">
    <location>
        <begin position="12"/>
        <end position="33"/>
    </location>
</feature>
<keyword evidence="2" id="KW-0472">Membrane</keyword>
<evidence type="ECO:0000256" key="2">
    <source>
        <dbReference type="SAM" id="Phobius"/>
    </source>
</evidence>
<gene>
    <name evidence="3" type="ORF">EYW47_04440</name>
</gene>
<evidence type="ECO:0000313" key="4">
    <source>
        <dbReference type="Proteomes" id="UP000295722"/>
    </source>
</evidence>
<evidence type="ECO:0000313" key="3">
    <source>
        <dbReference type="EMBL" id="TDG25118.1"/>
    </source>
</evidence>
<name>A0A4R5MDF8_9BURK</name>
<proteinExistence type="predicted"/>
<evidence type="ECO:0000256" key="1">
    <source>
        <dbReference type="SAM" id="MobiDB-lite"/>
    </source>
</evidence>
<keyword evidence="2" id="KW-1133">Transmembrane helix</keyword>
<dbReference type="OrthoDB" id="9093414at2"/>
<dbReference type="EMBL" id="SMRP01000002">
    <property type="protein sequence ID" value="TDG25118.1"/>
    <property type="molecule type" value="Genomic_DNA"/>
</dbReference>
<feature type="region of interest" description="Disordered" evidence="1">
    <location>
        <begin position="153"/>
        <end position="174"/>
    </location>
</feature>
<dbReference type="AlphaFoldDB" id="A0A4R5MDF8"/>